<proteinExistence type="predicted"/>
<name>A0A7D5ZL49_9NEIS</name>
<dbReference type="PANTHER" id="PTHR30292">
    <property type="entry name" value="UNCHARACTERIZED PROTEIN YBGL-RELATED"/>
    <property type="match status" value="1"/>
</dbReference>
<dbReference type="InterPro" id="IPR011330">
    <property type="entry name" value="Glyco_hydro/deAcase_b/a-brl"/>
</dbReference>
<dbReference type="PANTHER" id="PTHR30292:SF0">
    <property type="entry name" value="5-OXOPROLINASE SUBUNIT A"/>
    <property type="match status" value="1"/>
</dbReference>
<dbReference type="AlphaFoldDB" id="A0A7D5ZL49"/>
<dbReference type="GO" id="GO:0005975">
    <property type="term" value="P:carbohydrate metabolic process"/>
    <property type="evidence" value="ECO:0007669"/>
    <property type="project" value="InterPro"/>
</dbReference>
<protein>
    <submittedName>
        <fullName evidence="1">5-oxoprolinase subunit PxpA</fullName>
        <ecNumber evidence="1">3.5.2.9</ecNumber>
    </submittedName>
</protein>
<evidence type="ECO:0000313" key="2">
    <source>
        <dbReference type="Proteomes" id="UP000510822"/>
    </source>
</evidence>
<dbReference type="RefSeq" id="WP_180306351.1">
    <property type="nucleotide sequence ID" value="NZ_CP058952.1"/>
</dbReference>
<dbReference type="KEGG" id="cfon:HZU75_12460"/>
<keyword evidence="2" id="KW-1185">Reference proteome</keyword>
<dbReference type="NCBIfam" id="NF003814">
    <property type="entry name" value="PRK05406.1-3"/>
    <property type="match status" value="1"/>
</dbReference>
<sequence>MKTHLDLNADLGEGYPLDAQLMPLISSANIACGGHAGDVDSIRATVRLAHQHHVRIGAHPSYPDREGFGRKSMTLTPSQLVFSLTAQLWAIKAVSIEEGVSVAYVKPHGALYNDAARDPELARQIAQLIREIDPDLALMGLAGSELVLAGRNAGLTVIEEGFADRAYLPDGSLMPRDQPGAVLEQIDDVVVQALALSQRVDSLCLHGDNPAAIAQAQAIRTALQNAGIRISAFDDPRDAIVGDPALNEVALDSD</sequence>
<dbReference type="Proteomes" id="UP000510822">
    <property type="component" value="Chromosome"/>
</dbReference>
<dbReference type="SUPFAM" id="SSF88713">
    <property type="entry name" value="Glycoside hydrolase/deacetylase"/>
    <property type="match status" value="1"/>
</dbReference>
<dbReference type="InterPro" id="IPR005501">
    <property type="entry name" value="LamB/YcsF/PxpA-like"/>
</dbReference>
<keyword evidence="1" id="KW-0378">Hydrolase</keyword>
<accession>A0A7D5ZL49</accession>
<evidence type="ECO:0000313" key="1">
    <source>
        <dbReference type="EMBL" id="QLI82270.1"/>
    </source>
</evidence>
<gene>
    <name evidence="1" type="primary">pxpA</name>
    <name evidence="1" type="ORF">HZU75_12460</name>
</gene>
<dbReference type="NCBIfam" id="NF003816">
    <property type="entry name" value="PRK05406.1-5"/>
    <property type="match status" value="1"/>
</dbReference>
<dbReference type="Gene3D" id="3.20.20.370">
    <property type="entry name" value="Glycoside hydrolase/deacetylase"/>
    <property type="match status" value="1"/>
</dbReference>
<reference evidence="1 2" key="1">
    <citation type="journal article" date="2016" name="Int. J. Syst. Evol. Microbiol.">
        <title>Chitinibacter fontanus sp. nov., isolated from a spring.</title>
        <authorList>
            <person name="Sheu S.Y."/>
            <person name="Li Y.S."/>
            <person name="Young C.C."/>
            <person name="Chen W.M."/>
        </authorList>
    </citation>
    <scope>NUCLEOTIDE SEQUENCE [LARGE SCALE GENOMIC DNA]</scope>
    <source>
        <strain evidence="1 2">STM-7</strain>
    </source>
</reference>
<dbReference type="Pfam" id="PF03746">
    <property type="entry name" value="LamB_YcsF"/>
    <property type="match status" value="1"/>
</dbReference>
<dbReference type="CDD" id="cd10801">
    <property type="entry name" value="LamB_YcsF_like_1"/>
    <property type="match status" value="1"/>
</dbReference>
<dbReference type="EC" id="3.5.2.9" evidence="1"/>
<dbReference type="EMBL" id="CP058952">
    <property type="protein sequence ID" value="QLI82270.1"/>
    <property type="molecule type" value="Genomic_DNA"/>
</dbReference>
<dbReference type="GO" id="GO:0017168">
    <property type="term" value="F:5-oxoprolinase (ATP-hydrolyzing) activity"/>
    <property type="evidence" value="ECO:0007669"/>
    <property type="project" value="UniProtKB-EC"/>
</dbReference>
<organism evidence="1 2">
    <name type="scientific">Chitinibacter fontanus</name>
    <dbReference type="NCBI Taxonomy" id="1737446"/>
    <lineage>
        <taxon>Bacteria</taxon>
        <taxon>Pseudomonadati</taxon>
        <taxon>Pseudomonadota</taxon>
        <taxon>Betaproteobacteria</taxon>
        <taxon>Neisseriales</taxon>
        <taxon>Chitinibacteraceae</taxon>
        <taxon>Chitinibacter</taxon>
    </lineage>
</organism>